<dbReference type="EMBL" id="JOKH01000003">
    <property type="protein sequence ID" value="KEQ17354.1"/>
    <property type="molecule type" value="Genomic_DNA"/>
</dbReference>
<comment type="caution">
    <text evidence="1">The sequence shown here is derived from an EMBL/GenBank/DDBJ whole genome shotgun (WGS) entry which is preliminary data.</text>
</comment>
<gene>
    <name evidence="1" type="ORF">GZ78_16250</name>
</gene>
<dbReference type="eggNOG" id="COG3973">
    <property type="taxonomic scope" value="Bacteria"/>
</dbReference>
<reference evidence="1 2" key="1">
    <citation type="submission" date="2014-06" db="EMBL/GenBank/DDBJ databases">
        <title>Whole Genome Sequences of Three Symbiotic Endozoicomonas Bacteria.</title>
        <authorList>
            <person name="Neave M.J."/>
            <person name="Apprill A."/>
            <person name="Voolstra C.R."/>
        </authorList>
    </citation>
    <scope>NUCLEOTIDE SEQUENCE [LARGE SCALE GENOMIC DNA]</scope>
    <source>
        <strain evidence="1 2">DSM 25634</strain>
    </source>
</reference>
<evidence type="ECO:0000313" key="1">
    <source>
        <dbReference type="EMBL" id="KEQ17354.1"/>
    </source>
</evidence>
<dbReference type="AlphaFoldDB" id="A0A081NFY1"/>
<sequence length="87" mass="9841">MKGDGYTPFTNSYIHPISPSETASFNEQINQHLLDINLQSETCLNGKSIGEGSSVRVLDIQHTKGLEFETMFFLRVDTLTDEKNRSF</sequence>
<dbReference type="Proteomes" id="UP000028073">
    <property type="component" value="Unassembled WGS sequence"/>
</dbReference>
<proteinExistence type="predicted"/>
<accession>A0A081NFY1</accession>
<keyword evidence="2" id="KW-1185">Reference proteome</keyword>
<name>A0A081NFY1_9GAMM</name>
<dbReference type="STRING" id="1137799.GZ78_16250"/>
<protein>
    <submittedName>
        <fullName evidence="1">Uncharacterized protein</fullName>
    </submittedName>
</protein>
<evidence type="ECO:0000313" key="2">
    <source>
        <dbReference type="Proteomes" id="UP000028073"/>
    </source>
</evidence>
<organism evidence="1 2">
    <name type="scientific">Endozoicomonas numazuensis</name>
    <dbReference type="NCBI Taxonomy" id="1137799"/>
    <lineage>
        <taxon>Bacteria</taxon>
        <taxon>Pseudomonadati</taxon>
        <taxon>Pseudomonadota</taxon>
        <taxon>Gammaproteobacteria</taxon>
        <taxon>Oceanospirillales</taxon>
        <taxon>Endozoicomonadaceae</taxon>
        <taxon>Endozoicomonas</taxon>
    </lineage>
</organism>